<dbReference type="GO" id="GO:0016020">
    <property type="term" value="C:membrane"/>
    <property type="evidence" value="ECO:0007669"/>
    <property type="project" value="UniProtKB-SubCell"/>
</dbReference>
<dbReference type="InterPro" id="IPR051328">
    <property type="entry name" value="T7SS_ABC-Transporter"/>
</dbReference>
<keyword evidence="2 5" id="KW-0812">Transmembrane</keyword>
<reference evidence="7 8" key="1">
    <citation type="submission" date="2017-01" db="EMBL/GenBank/DDBJ databases">
        <title>Draft genome sequence of Bacillus oleronius.</title>
        <authorList>
            <person name="Allam M."/>
        </authorList>
    </citation>
    <scope>NUCLEOTIDE SEQUENCE [LARGE SCALE GENOMIC DNA]</scope>
    <source>
        <strain evidence="7 8">DSM 9356</strain>
    </source>
</reference>
<gene>
    <name evidence="7" type="ORF">BWZ43_16110</name>
</gene>
<protein>
    <recommendedName>
        <fullName evidence="6">ABC-2 type transporter transmembrane domain-containing protein</fullName>
    </recommendedName>
</protein>
<proteinExistence type="predicted"/>
<evidence type="ECO:0000256" key="5">
    <source>
        <dbReference type="SAM" id="Phobius"/>
    </source>
</evidence>
<comment type="subcellular location">
    <subcellularLocation>
        <location evidence="1">Membrane</location>
        <topology evidence="1">Multi-pass membrane protein</topology>
    </subcellularLocation>
</comment>
<dbReference type="PANTHER" id="PTHR43077:SF5">
    <property type="entry name" value="PHAGE INFECTION PROTEIN"/>
    <property type="match status" value="1"/>
</dbReference>
<feature type="transmembrane region" description="Helical" evidence="5">
    <location>
        <begin position="229"/>
        <end position="255"/>
    </location>
</feature>
<feature type="transmembrane region" description="Helical" evidence="5">
    <location>
        <begin position="12"/>
        <end position="35"/>
    </location>
</feature>
<dbReference type="PANTHER" id="PTHR43077">
    <property type="entry name" value="TRANSPORT PERMEASE YVFS-RELATED"/>
    <property type="match status" value="1"/>
</dbReference>
<dbReference type="GO" id="GO:0140359">
    <property type="term" value="F:ABC-type transporter activity"/>
    <property type="evidence" value="ECO:0007669"/>
    <property type="project" value="InterPro"/>
</dbReference>
<keyword evidence="8" id="KW-1185">Reference proteome</keyword>
<accession>A0A8E2I603</accession>
<dbReference type="RefSeq" id="WP_078110692.1">
    <property type="nucleotide sequence ID" value="NZ_CP065424.1"/>
</dbReference>
<keyword evidence="4 5" id="KW-0472">Membrane</keyword>
<dbReference type="Proteomes" id="UP000189761">
    <property type="component" value="Unassembled WGS sequence"/>
</dbReference>
<feature type="transmembrane region" description="Helical" evidence="5">
    <location>
        <begin position="349"/>
        <end position="371"/>
    </location>
</feature>
<evidence type="ECO:0000256" key="3">
    <source>
        <dbReference type="ARBA" id="ARBA00022989"/>
    </source>
</evidence>
<dbReference type="Gene3D" id="3.40.1710.10">
    <property type="entry name" value="abc type-2 transporter like domain"/>
    <property type="match status" value="1"/>
</dbReference>
<evidence type="ECO:0000256" key="2">
    <source>
        <dbReference type="ARBA" id="ARBA00022692"/>
    </source>
</evidence>
<evidence type="ECO:0000313" key="7">
    <source>
        <dbReference type="EMBL" id="OOP67371.1"/>
    </source>
</evidence>
<dbReference type="Pfam" id="PF12698">
    <property type="entry name" value="ABC2_membrane_3"/>
    <property type="match status" value="1"/>
</dbReference>
<feature type="domain" description="ABC-2 type transporter transmembrane" evidence="6">
    <location>
        <begin position="17"/>
        <end position="367"/>
    </location>
</feature>
<evidence type="ECO:0000256" key="4">
    <source>
        <dbReference type="ARBA" id="ARBA00023136"/>
    </source>
</evidence>
<dbReference type="EMBL" id="MTLA01000201">
    <property type="protein sequence ID" value="OOP67371.1"/>
    <property type="molecule type" value="Genomic_DNA"/>
</dbReference>
<name>A0A8E2I603_9BACI</name>
<comment type="caution">
    <text evidence="7">The sequence shown here is derived from an EMBL/GenBank/DDBJ whole genome shotgun (WGS) entry which is preliminary data.</text>
</comment>
<keyword evidence="3 5" id="KW-1133">Transmembrane helix</keyword>
<dbReference type="InterPro" id="IPR013525">
    <property type="entry name" value="ABC2_TM"/>
</dbReference>
<evidence type="ECO:0000313" key="8">
    <source>
        <dbReference type="Proteomes" id="UP000189761"/>
    </source>
</evidence>
<feature type="transmembrane region" description="Helical" evidence="5">
    <location>
        <begin position="196"/>
        <end position="217"/>
    </location>
</feature>
<feature type="transmembrane region" description="Helical" evidence="5">
    <location>
        <begin position="271"/>
        <end position="299"/>
    </location>
</feature>
<evidence type="ECO:0000256" key="1">
    <source>
        <dbReference type="ARBA" id="ARBA00004141"/>
    </source>
</evidence>
<dbReference type="AlphaFoldDB" id="A0A8E2I603"/>
<organism evidence="7 8">
    <name type="scientific">Heyndrickxia oleronia</name>
    <dbReference type="NCBI Taxonomy" id="38875"/>
    <lineage>
        <taxon>Bacteria</taxon>
        <taxon>Bacillati</taxon>
        <taxon>Bacillota</taxon>
        <taxon>Bacilli</taxon>
        <taxon>Bacillales</taxon>
        <taxon>Bacillaceae</taxon>
        <taxon>Heyndrickxia</taxon>
    </lineage>
</organism>
<evidence type="ECO:0000259" key="6">
    <source>
        <dbReference type="Pfam" id="PF12698"/>
    </source>
</evidence>
<sequence length="397" mass="43353">MKFTQFLKTRGAIAAIFMGIFYAVAMLGIFLPGYAAIPGNVDKLPIAIVNDDTGEYGAKIADQLEKNLPFKNIETDVANKQALKDLEKNELALVVHIPKTFSEDMQKGETSSSIDFTINEAGATTISSTMKSVVTEINNQLSTQFSQQTAQGVLMNFNVPKEQASELAKKIETAYVGNVVSINEVPNGMNNNMLPMFLTMAGYTGAMIGAMQLVGAFKENRRKASKTRLFIYVQLTALLIAVVASLAATGIAYIINDPSASKFLSIVGQQILNYMVCFNFTAILIFLVGEGGMILNLPILLIQTLANGATMSREMMYKPYEWMSHISPMYYSVQAYFAKLYGSISPSHFIWPLIAVGGVAILINIAIVAFIHKPVPVENSVSEDKMESVKNETEVTA</sequence>